<dbReference type="Pfam" id="PF13445">
    <property type="entry name" value="zf-RING_UBOX"/>
    <property type="match status" value="1"/>
</dbReference>
<gene>
    <name evidence="6" type="ORF">PENTCL1PPCAC_8792</name>
</gene>
<dbReference type="Proteomes" id="UP001432027">
    <property type="component" value="Unassembled WGS sequence"/>
</dbReference>
<feature type="domain" description="RING-type" evidence="5">
    <location>
        <begin position="292"/>
        <end position="358"/>
    </location>
</feature>
<dbReference type="InterPro" id="IPR052667">
    <property type="entry name" value="E3_ubiquitin-ligase_RING"/>
</dbReference>
<name>A0AAV5SV36_9BILA</name>
<keyword evidence="3" id="KW-0862">Zinc</keyword>
<dbReference type="PANTHER" id="PTHR47156">
    <property type="entry name" value="PROTEIN CBG20824"/>
    <property type="match status" value="1"/>
</dbReference>
<dbReference type="InterPro" id="IPR013083">
    <property type="entry name" value="Znf_RING/FYVE/PHD"/>
</dbReference>
<evidence type="ECO:0000259" key="5">
    <source>
        <dbReference type="PROSITE" id="PS50089"/>
    </source>
</evidence>
<feature type="non-terminal residue" evidence="6">
    <location>
        <position position="1"/>
    </location>
</feature>
<evidence type="ECO:0000256" key="2">
    <source>
        <dbReference type="ARBA" id="ARBA00022771"/>
    </source>
</evidence>
<evidence type="ECO:0000256" key="3">
    <source>
        <dbReference type="ARBA" id="ARBA00022833"/>
    </source>
</evidence>
<dbReference type="InterPro" id="IPR017907">
    <property type="entry name" value="Znf_RING_CS"/>
</dbReference>
<dbReference type="Gene3D" id="3.30.40.10">
    <property type="entry name" value="Zinc/RING finger domain, C3HC4 (zinc finger)"/>
    <property type="match status" value="1"/>
</dbReference>
<dbReference type="SUPFAM" id="SSF57850">
    <property type="entry name" value="RING/U-box"/>
    <property type="match status" value="1"/>
</dbReference>
<dbReference type="SMART" id="SM00184">
    <property type="entry name" value="RING"/>
    <property type="match status" value="1"/>
</dbReference>
<dbReference type="PANTHER" id="PTHR47156:SF10">
    <property type="entry name" value="E3 UBIQUITIN-PROTEIN LIGASE TRIM-21-RELATED"/>
    <property type="match status" value="1"/>
</dbReference>
<keyword evidence="2 4" id="KW-0863">Zinc-finger</keyword>
<dbReference type="AlphaFoldDB" id="A0AAV5SV36"/>
<proteinExistence type="predicted"/>
<dbReference type="InterPro" id="IPR001841">
    <property type="entry name" value="Znf_RING"/>
</dbReference>
<dbReference type="InterPro" id="IPR027370">
    <property type="entry name" value="Znf-RING_euk"/>
</dbReference>
<evidence type="ECO:0000256" key="1">
    <source>
        <dbReference type="ARBA" id="ARBA00022723"/>
    </source>
</evidence>
<reference evidence="6" key="1">
    <citation type="submission" date="2023-10" db="EMBL/GenBank/DDBJ databases">
        <title>Genome assembly of Pristionchus species.</title>
        <authorList>
            <person name="Yoshida K."/>
            <person name="Sommer R.J."/>
        </authorList>
    </citation>
    <scope>NUCLEOTIDE SEQUENCE</scope>
    <source>
        <strain evidence="6">RS0144</strain>
    </source>
</reference>
<feature type="non-terminal residue" evidence="6">
    <location>
        <position position="542"/>
    </location>
</feature>
<dbReference type="GO" id="GO:0008270">
    <property type="term" value="F:zinc ion binding"/>
    <property type="evidence" value="ECO:0007669"/>
    <property type="project" value="UniProtKB-KW"/>
</dbReference>
<evidence type="ECO:0000313" key="7">
    <source>
        <dbReference type="Proteomes" id="UP001432027"/>
    </source>
</evidence>
<keyword evidence="7" id="KW-1185">Reference proteome</keyword>
<protein>
    <recommendedName>
        <fullName evidence="5">RING-type domain-containing protein</fullName>
    </recommendedName>
</protein>
<organism evidence="6 7">
    <name type="scientific">Pristionchus entomophagus</name>
    <dbReference type="NCBI Taxonomy" id="358040"/>
    <lineage>
        <taxon>Eukaryota</taxon>
        <taxon>Metazoa</taxon>
        <taxon>Ecdysozoa</taxon>
        <taxon>Nematoda</taxon>
        <taxon>Chromadorea</taxon>
        <taxon>Rhabditida</taxon>
        <taxon>Rhabditina</taxon>
        <taxon>Diplogasteromorpha</taxon>
        <taxon>Diplogasteroidea</taxon>
        <taxon>Neodiplogasteridae</taxon>
        <taxon>Pristionchus</taxon>
    </lineage>
</organism>
<dbReference type="EMBL" id="BTSX01000002">
    <property type="protein sequence ID" value="GMS86617.1"/>
    <property type="molecule type" value="Genomic_DNA"/>
</dbReference>
<comment type="caution">
    <text evidence="6">The sequence shown here is derived from an EMBL/GenBank/DDBJ whole genome shotgun (WGS) entry which is preliminary data.</text>
</comment>
<evidence type="ECO:0000256" key="4">
    <source>
        <dbReference type="PROSITE-ProRule" id="PRU00175"/>
    </source>
</evidence>
<keyword evidence="1" id="KW-0479">Metal-binding</keyword>
<sequence length="542" mass="61676">EMANNIAALSANMKERLPDNTRTFIHQTDDGIIFYGTRRSPPRLFVKWQGKEIDAKMPGPNDEFLGAHGDAIYFTHEQKIYKAIFTPSQGIVVSYVREIQSDELVYWGGFCTRIRDEKKIYIYRMCEDPYGDGVLINISDILSMELKRFHRGRAIFISREPNVTPSVLKVKKNVVVIKLSDCIIHAQESNRYIYFASESSLNALDTEQMTFLPPLQINEKKETTIICDIVGVHIGVITLRVNSYLMTAQLPFGYFEQPISSTHVVEDRVKEMSIDTSITVDSFDELSDQCCCSICSEVFGEDHVEWNIFQMFEIMRQMHSDSVEFVPRFLDCGHTFCEKCIYNDRVLINNLIKCPNCSNATILTNRRQLAKNFAILSMAEQLMKTRSDPKVVCRSCEIKFSPSSVRMCIKEDCVTFNQLICLSCVVDGGHGGHVVKYDVKLEKIRNELREEITEICSRVEEKKQNVLDITDTLVQMTKRLKMNISHSGIPPQVIGQLDSLASEQDVNEYREIVVDLAKTIIDKCDTIAGAFNTAMETATVCG</sequence>
<evidence type="ECO:0000313" key="6">
    <source>
        <dbReference type="EMBL" id="GMS86617.1"/>
    </source>
</evidence>
<accession>A0AAV5SV36</accession>
<dbReference type="PROSITE" id="PS50089">
    <property type="entry name" value="ZF_RING_2"/>
    <property type="match status" value="1"/>
</dbReference>
<dbReference type="PROSITE" id="PS00518">
    <property type="entry name" value="ZF_RING_1"/>
    <property type="match status" value="1"/>
</dbReference>